<dbReference type="SUPFAM" id="SSF55073">
    <property type="entry name" value="Nucleotide cyclase"/>
    <property type="match status" value="1"/>
</dbReference>
<dbReference type="Gene3D" id="3.30.70.270">
    <property type="match status" value="1"/>
</dbReference>
<organism evidence="4 5">
    <name type="scientific">Herbaspirillum rubrisubalbicans</name>
    <dbReference type="NCBI Taxonomy" id="80842"/>
    <lineage>
        <taxon>Bacteria</taxon>
        <taxon>Pseudomonadati</taxon>
        <taxon>Pseudomonadota</taxon>
        <taxon>Betaproteobacteria</taxon>
        <taxon>Burkholderiales</taxon>
        <taxon>Oxalobacteraceae</taxon>
        <taxon>Herbaspirillum</taxon>
    </lineage>
</organism>
<dbReference type="PROSITE" id="PS50887">
    <property type="entry name" value="GGDEF"/>
    <property type="match status" value="1"/>
</dbReference>
<dbReference type="Proteomes" id="UP000269199">
    <property type="component" value="Chromosome"/>
</dbReference>
<reference evidence="4 5" key="1">
    <citation type="submission" date="2017-11" db="EMBL/GenBank/DDBJ databases">
        <title>Complete genome sequence of Herbaspirillum rubrisubalbicans DSM 11543.</title>
        <authorList>
            <person name="Chen M."/>
            <person name="An Q."/>
        </authorList>
    </citation>
    <scope>NUCLEOTIDE SEQUENCE [LARGE SCALE GENOMIC DNA]</scope>
    <source>
        <strain evidence="4 5">DSM 11543</strain>
    </source>
</reference>
<sequence length="141" mass="15409">MINLINLMKLALQHASRSESALSLVMFDVDFFKKYNDLYGHIQGDYCPQDIARTVRSAQRCHGDLAARYGGEEFVLLLPDTDLAGAHRLAQKVVDDVRALKIPYEGNAAGVVTLSARVASCVPRAGPTREMNRTTPACSTA</sequence>
<evidence type="ECO:0000313" key="4">
    <source>
        <dbReference type="EMBL" id="AYR23476.1"/>
    </source>
</evidence>
<evidence type="ECO:0000313" key="5">
    <source>
        <dbReference type="Proteomes" id="UP000269199"/>
    </source>
</evidence>
<dbReference type="NCBIfam" id="TIGR00254">
    <property type="entry name" value="GGDEF"/>
    <property type="match status" value="1"/>
</dbReference>
<dbReference type="EMBL" id="CP024996">
    <property type="protein sequence ID" value="AYR23476.1"/>
    <property type="molecule type" value="Genomic_DNA"/>
</dbReference>
<dbReference type="GO" id="GO:0043709">
    <property type="term" value="P:cell adhesion involved in single-species biofilm formation"/>
    <property type="evidence" value="ECO:0007669"/>
    <property type="project" value="TreeGrafter"/>
</dbReference>
<dbReference type="InterPro" id="IPR029787">
    <property type="entry name" value="Nucleotide_cyclase"/>
</dbReference>
<feature type="domain" description="GGDEF" evidence="3">
    <location>
        <begin position="20"/>
        <end position="141"/>
    </location>
</feature>
<dbReference type="InterPro" id="IPR050469">
    <property type="entry name" value="Diguanylate_Cyclase"/>
</dbReference>
<protein>
    <recommendedName>
        <fullName evidence="1">diguanylate cyclase</fullName>
        <ecNumber evidence="1">2.7.7.65</ecNumber>
    </recommendedName>
</protein>
<dbReference type="Pfam" id="PF00990">
    <property type="entry name" value="GGDEF"/>
    <property type="match status" value="1"/>
</dbReference>
<evidence type="ECO:0000256" key="2">
    <source>
        <dbReference type="ARBA" id="ARBA00034247"/>
    </source>
</evidence>
<dbReference type="CDD" id="cd01949">
    <property type="entry name" value="GGDEF"/>
    <property type="match status" value="1"/>
</dbReference>
<evidence type="ECO:0000256" key="1">
    <source>
        <dbReference type="ARBA" id="ARBA00012528"/>
    </source>
</evidence>
<gene>
    <name evidence="4" type="ORF">RC54_06380</name>
</gene>
<dbReference type="GO" id="GO:0052621">
    <property type="term" value="F:diguanylate cyclase activity"/>
    <property type="evidence" value="ECO:0007669"/>
    <property type="project" value="UniProtKB-EC"/>
</dbReference>
<dbReference type="GO" id="GO:0005886">
    <property type="term" value="C:plasma membrane"/>
    <property type="evidence" value="ECO:0007669"/>
    <property type="project" value="TreeGrafter"/>
</dbReference>
<dbReference type="SMART" id="SM00267">
    <property type="entry name" value="GGDEF"/>
    <property type="match status" value="1"/>
</dbReference>
<proteinExistence type="predicted"/>
<accession>A0AAD0U725</accession>
<name>A0AAD0U725_9BURK</name>
<dbReference type="AlphaFoldDB" id="A0AAD0U725"/>
<dbReference type="PANTHER" id="PTHR45138">
    <property type="entry name" value="REGULATORY COMPONENTS OF SENSORY TRANSDUCTION SYSTEM"/>
    <property type="match status" value="1"/>
</dbReference>
<dbReference type="InterPro" id="IPR043128">
    <property type="entry name" value="Rev_trsase/Diguanyl_cyclase"/>
</dbReference>
<dbReference type="PANTHER" id="PTHR45138:SF9">
    <property type="entry name" value="DIGUANYLATE CYCLASE DGCM-RELATED"/>
    <property type="match status" value="1"/>
</dbReference>
<comment type="catalytic activity">
    <reaction evidence="2">
        <text>2 GTP = 3',3'-c-di-GMP + 2 diphosphate</text>
        <dbReference type="Rhea" id="RHEA:24898"/>
        <dbReference type="ChEBI" id="CHEBI:33019"/>
        <dbReference type="ChEBI" id="CHEBI:37565"/>
        <dbReference type="ChEBI" id="CHEBI:58805"/>
        <dbReference type="EC" id="2.7.7.65"/>
    </reaction>
</comment>
<dbReference type="InterPro" id="IPR000160">
    <property type="entry name" value="GGDEF_dom"/>
</dbReference>
<dbReference type="GO" id="GO:1902201">
    <property type="term" value="P:negative regulation of bacterial-type flagellum-dependent cell motility"/>
    <property type="evidence" value="ECO:0007669"/>
    <property type="project" value="TreeGrafter"/>
</dbReference>
<dbReference type="EC" id="2.7.7.65" evidence="1"/>
<evidence type="ECO:0000259" key="3">
    <source>
        <dbReference type="PROSITE" id="PS50887"/>
    </source>
</evidence>